<reference evidence="2" key="1">
    <citation type="journal article" date="2018" name="Nat. Microbiol.">
        <title>Leveraging single-cell genomics to expand the fungal tree of life.</title>
        <authorList>
            <person name="Ahrendt S.R."/>
            <person name="Quandt C.A."/>
            <person name="Ciobanu D."/>
            <person name="Clum A."/>
            <person name="Salamov A."/>
            <person name="Andreopoulos B."/>
            <person name="Cheng J.F."/>
            <person name="Woyke T."/>
            <person name="Pelin A."/>
            <person name="Henrissat B."/>
            <person name="Reynolds N.K."/>
            <person name="Benny G.L."/>
            <person name="Smith M.E."/>
            <person name="James T.Y."/>
            <person name="Grigoriev I.V."/>
        </authorList>
    </citation>
    <scope>NUCLEOTIDE SEQUENCE [LARGE SCALE GENOMIC DNA]</scope>
    <source>
        <strain evidence="2">Benny S71-1</strain>
    </source>
</reference>
<proteinExistence type="predicted"/>
<dbReference type="AlphaFoldDB" id="A0A4P9YVA9"/>
<gene>
    <name evidence="1" type="ORF">SYNPS1DRAFT_23949</name>
</gene>
<name>A0A4P9YVA9_9FUNG</name>
<protein>
    <submittedName>
        <fullName evidence="1">Uncharacterized protein</fullName>
    </submittedName>
</protein>
<dbReference type="OrthoDB" id="10457141at2759"/>
<organism evidence="1 2">
    <name type="scientific">Syncephalis pseudoplumigaleata</name>
    <dbReference type="NCBI Taxonomy" id="1712513"/>
    <lineage>
        <taxon>Eukaryota</taxon>
        <taxon>Fungi</taxon>
        <taxon>Fungi incertae sedis</taxon>
        <taxon>Zoopagomycota</taxon>
        <taxon>Zoopagomycotina</taxon>
        <taxon>Zoopagomycetes</taxon>
        <taxon>Zoopagales</taxon>
        <taxon>Piptocephalidaceae</taxon>
        <taxon>Syncephalis</taxon>
    </lineage>
</organism>
<evidence type="ECO:0000313" key="2">
    <source>
        <dbReference type="Proteomes" id="UP000278143"/>
    </source>
</evidence>
<dbReference type="Proteomes" id="UP000278143">
    <property type="component" value="Unassembled WGS sequence"/>
</dbReference>
<keyword evidence="2" id="KW-1185">Reference proteome</keyword>
<dbReference type="EMBL" id="KZ990548">
    <property type="protein sequence ID" value="RKP23956.1"/>
    <property type="molecule type" value="Genomic_DNA"/>
</dbReference>
<accession>A0A4P9YVA9</accession>
<sequence length="149" mass="16493">MSDVLVDAEAMTTAELTATEAYRWLHVCSIDGRRAWRRHFTLGCVRGVRLHAGLDRVCVHLAHKKLCVLRASDGALLGEMDFYGGALLYHRLIVYDLVRVRIMGMYPLPVDQAGMPGGSFSFAVSPVQLALRDARSSLMTSVVFDKPSL</sequence>
<evidence type="ECO:0000313" key="1">
    <source>
        <dbReference type="EMBL" id="RKP23956.1"/>
    </source>
</evidence>